<feature type="compositionally biased region" description="Acidic residues" evidence="1">
    <location>
        <begin position="422"/>
        <end position="456"/>
    </location>
</feature>
<reference evidence="2 3" key="1">
    <citation type="journal article" date="2019" name="Nat. Ecol. Evol.">
        <title>Megaphylogeny resolves global patterns of mushroom evolution.</title>
        <authorList>
            <person name="Varga T."/>
            <person name="Krizsan K."/>
            <person name="Foldi C."/>
            <person name="Dima B."/>
            <person name="Sanchez-Garcia M."/>
            <person name="Sanchez-Ramirez S."/>
            <person name="Szollosi G.J."/>
            <person name="Szarkandi J.G."/>
            <person name="Papp V."/>
            <person name="Albert L."/>
            <person name="Andreopoulos W."/>
            <person name="Angelini C."/>
            <person name="Antonin V."/>
            <person name="Barry K.W."/>
            <person name="Bougher N.L."/>
            <person name="Buchanan P."/>
            <person name="Buyck B."/>
            <person name="Bense V."/>
            <person name="Catcheside P."/>
            <person name="Chovatia M."/>
            <person name="Cooper J."/>
            <person name="Damon W."/>
            <person name="Desjardin D."/>
            <person name="Finy P."/>
            <person name="Geml J."/>
            <person name="Haridas S."/>
            <person name="Hughes K."/>
            <person name="Justo A."/>
            <person name="Karasinski D."/>
            <person name="Kautmanova I."/>
            <person name="Kiss B."/>
            <person name="Kocsube S."/>
            <person name="Kotiranta H."/>
            <person name="LaButti K.M."/>
            <person name="Lechner B.E."/>
            <person name="Liimatainen K."/>
            <person name="Lipzen A."/>
            <person name="Lukacs Z."/>
            <person name="Mihaltcheva S."/>
            <person name="Morgado L.N."/>
            <person name="Niskanen T."/>
            <person name="Noordeloos M.E."/>
            <person name="Ohm R.A."/>
            <person name="Ortiz-Santana B."/>
            <person name="Ovrebo C."/>
            <person name="Racz N."/>
            <person name="Riley R."/>
            <person name="Savchenko A."/>
            <person name="Shiryaev A."/>
            <person name="Soop K."/>
            <person name="Spirin V."/>
            <person name="Szebenyi C."/>
            <person name="Tomsovsky M."/>
            <person name="Tulloss R.E."/>
            <person name="Uehling J."/>
            <person name="Grigoriev I.V."/>
            <person name="Vagvolgyi C."/>
            <person name="Papp T."/>
            <person name="Martin F.M."/>
            <person name="Miettinen O."/>
            <person name="Hibbett D.S."/>
            <person name="Nagy L.G."/>
        </authorList>
    </citation>
    <scope>NUCLEOTIDE SEQUENCE [LARGE SCALE GENOMIC DNA]</scope>
    <source>
        <strain evidence="2 3">CBS 121175</strain>
    </source>
</reference>
<name>A0A5C3KP87_COPMA</name>
<proteinExistence type="predicted"/>
<evidence type="ECO:0000256" key="1">
    <source>
        <dbReference type="SAM" id="MobiDB-lite"/>
    </source>
</evidence>
<feature type="compositionally biased region" description="Pro residues" evidence="1">
    <location>
        <begin position="122"/>
        <end position="135"/>
    </location>
</feature>
<feature type="region of interest" description="Disordered" evidence="1">
    <location>
        <begin position="346"/>
        <end position="458"/>
    </location>
</feature>
<sequence>MHRYDAACGKVFNTPGALHYHINSCKVWKRRVENTLAKPSHTENQEDASLRIAMNRQRSWVAHRTFDGDLDLETHGHSGYDPLESSESDQAEVLNTLVVPQKPPEAKWPEVQCFTCFTTESPPHPSNHPTPPPVSPSLAKETSTGSTASDVFESEPDIDDLRTTSLQTPTNSFGLFKVYQHYDSKYIDPDWFIEPEDLVNGLETTSLNESGDAQDQLSHIPEPPNLNNVQACQQIPLDLNPSVLCLLEWHWKDNQKSNQSFEELIKIFQSPDFSIEVVWERYMHYLYTDPQLYMDNSVSAHLLVPVSAHLLMPVSAHLLVPVSALPVGAIATTAFGLAIPQNTQNSQQAAKQAAVPSEPHRSKSKRKKAAESEGEEEQDMLQAGRKCKSKSSSKPTATTARERRIVPPALAKKLQPKKLEEEEKEKEEEEEKEKEKEEEEEEEEEDDEEEEEEDADIGLKAWGKRKAVVERKARNDFDYNSSDISEEIMLEGSSAIAGGRLGGKATGIAPNIGDFSPPHADALNLPEPEMKMVIDVEELEPEADPSSQSRWLIAVYKTQDSDFNPDEKHPSFIIILPPGCKNLGTVLGVLAEKDESVKGHSTPCRWS</sequence>
<keyword evidence="3" id="KW-1185">Reference proteome</keyword>
<organism evidence="2 3">
    <name type="scientific">Coprinopsis marcescibilis</name>
    <name type="common">Agaric fungus</name>
    <name type="synonym">Psathyrella marcescibilis</name>
    <dbReference type="NCBI Taxonomy" id="230819"/>
    <lineage>
        <taxon>Eukaryota</taxon>
        <taxon>Fungi</taxon>
        <taxon>Dikarya</taxon>
        <taxon>Basidiomycota</taxon>
        <taxon>Agaricomycotina</taxon>
        <taxon>Agaricomycetes</taxon>
        <taxon>Agaricomycetidae</taxon>
        <taxon>Agaricales</taxon>
        <taxon>Agaricineae</taxon>
        <taxon>Psathyrellaceae</taxon>
        <taxon>Coprinopsis</taxon>
    </lineage>
</organism>
<evidence type="ECO:0000313" key="3">
    <source>
        <dbReference type="Proteomes" id="UP000307440"/>
    </source>
</evidence>
<dbReference type="EMBL" id="ML210250">
    <property type="protein sequence ID" value="TFK22076.1"/>
    <property type="molecule type" value="Genomic_DNA"/>
</dbReference>
<feature type="region of interest" description="Disordered" evidence="1">
    <location>
        <begin position="121"/>
        <end position="165"/>
    </location>
</feature>
<dbReference type="Proteomes" id="UP000307440">
    <property type="component" value="Unassembled WGS sequence"/>
</dbReference>
<gene>
    <name evidence="2" type="ORF">FA15DRAFT_657802</name>
</gene>
<evidence type="ECO:0000313" key="2">
    <source>
        <dbReference type="EMBL" id="TFK22076.1"/>
    </source>
</evidence>
<protein>
    <submittedName>
        <fullName evidence="2">Uncharacterized protein</fullName>
    </submittedName>
</protein>
<accession>A0A5C3KP87</accession>
<feature type="compositionally biased region" description="Polar residues" evidence="1">
    <location>
        <begin position="140"/>
        <end position="149"/>
    </location>
</feature>
<dbReference type="AlphaFoldDB" id="A0A5C3KP87"/>